<comment type="caution">
    <text evidence="1">The sequence shown here is derived from an EMBL/GenBank/DDBJ whole genome shotgun (WGS) entry which is preliminary data.</text>
</comment>
<keyword evidence="2" id="KW-1185">Reference proteome</keyword>
<name>A0ABP7T9S5_9FLAO</name>
<sequence>MERITYFPDNLRQLAEKHFVLLESQNPKKKRDTIQLNLSGYSDVMYLIADITKVCMLALEGETSSNRIPEPMVNISGVLGIVLDLIPYEEAELLDKMREAVLCQALPEDEYILENFFLTTPEVLTITS</sequence>
<reference evidence="2" key="1">
    <citation type="journal article" date="2019" name="Int. J. Syst. Evol. Microbiol.">
        <title>The Global Catalogue of Microorganisms (GCM) 10K type strain sequencing project: providing services to taxonomists for standard genome sequencing and annotation.</title>
        <authorList>
            <consortium name="The Broad Institute Genomics Platform"/>
            <consortium name="The Broad Institute Genome Sequencing Center for Infectious Disease"/>
            <person name="Wu L."/>
            <person name="Ma J."/>
        </authorList>
    </citation>
    <scope>NUCLEOTIDE SEQUENCE [LARGE SCALE GENOMIC DNA]</scope>
    <source>
        <strain evidence="2">JCM 17064</strain>
    </source>
</reference>
<proteinExistence type="predicted"/>
<evidence type="ECO:0000313" key="2">
    <source>
        <dbReference type="Proteomes" id="UP001500968"/>
    </source>
</evidence>
<gene>
    <name evidence="1" type="ORF">GCM10022386_01610</name>
</gene>
<dbReference type="RefSeq" id="WP_324691962.1">
    <property type="nucleotide sequence ID" value="NZ_BAABCR010000003.1"/>
</dbReference>
<accession>A0ABP7T9S5</accession>
<evidence type="ECO:0000313" key="1">
    <source>
        <dbReference type="EMBL" id="GAA4022393.1"/>
    </source>
</evidence>
<dbReference type="EMBL" id="BAABCR010000003">
    <property type="protein sequence ID" value="GAA4022393.1"/>
    <property type="molecule type" value="Genomic_DNA"/>
</dbReference>
<protein>
    <submittedName>
        <fullName evidence="1">Uncharacterized protein</fullName>
    </submittedName>
</protein>
<dbReference type="Proteomes" id="UP001500968">
    <property type="component" value="Unassembled WGS sequence"/>
</dbReference>
<organism evidence="1 2">
    <name type="scientific">Flavobacterium cheonhonense</name>
    <dbReference type="NCBI Taxonomy" id="706185"/>
    <lineage>
        <taxon>Bacteria</taxon>
        <taxon>Pseudomonadati</taxon>
        <taxon>Bacteroidota</taxon>
        <taxon>Flavobacteriia</taxon>
        <taxon>Flavobacteriales</taxon>
        <taxon>Flavobacteriaceae</taxon>
        <taxon>Flavobacterium</taxon>
    </lineage>
</organism>